<accession>A0A9J5XQX8</accession>
<proteinExistence type="predicted"/>
<dbReference type="EMBL" id="JACXVP010000008">
    <property type="protein sequence ID" value="KAG5590194.1"/>
    <property type="molecule type" value="Genomic_DNA"/>
</dbReference>
<reference evidence="1 2" key="1">
    <citation type="submission" date="2020-09" db="EMBL/GenBank/DDBJ databases">
        <title>De no assembly of potato wild relative species, Solanum commersonii.</title>
        <authorList>
            <person name="Cho K."/>
        </authorList>
    </citation>
    <scope>NUCLEOTIDE SEQUENCE [LARGE SCALE GENOMIC DNA]</scope>
    <source>
        <strain evidence="1">LZ3.2</strain>
        <tissue evidence="1">Leaf</tissue>
    </source>
</reference>
<protein>
    <submittedName>
        <fullName evidence="1">Uncharacterized protein</fullName>
    </submittedName>
</protein>
<dbReference type="Proteomes" id="UP000824120">
    <property type="component" value="Chromosome 8"/>
</dbReference>
<keyword evidence="2" id="KW-1185">Reference proteome</keyword>
<comment type="caution">
    <text evidence="1">The sequence shown here is derived from an EMBL/GenBank/DDBJ whole genome shotgun (WGS) entry which is preliminary data.</text>
</comment>
<evidence type="ECO:0000313" key="2">
    <source>
        <dbReference type="Proteomes" id="UP000824120"/>
    </source>
</evidence>
<sequence length="81" mass="9854">MMVRFKGMKDETHLSRTCLHFVSIAEYTISHHYRVKMFFKIIDWQFQELNDRFNEVRTNLLKEFAHLNLVNSCLVLTPRTY</sequence>
<dbReference type="AlphaFoldDB" id="A0A9J5XQX8"/>
<organism evidence="1 2">
    <name type="scientific">Solanum commersonii</name>
    <name type="common">Commerson's wild potato</name>
    <name type="synonym">Commerson's nightshade</name>
    <dbReference type="NCBI Taxonomy" id="4109"/>
    <lineage>
        <taxon>Eukaryota</taxon>
        <taxon>Viridiplantae</taxon>
        <taxon>Streptophyta</taxon>
        <taxon>Embryophyta</taxon>
        <taxon>Tracheophyta</taxon>
        <taxon>Spermatophyta</taxon>
        <taxon>Magnoliopsida</taxon>
        <taxon>eudicotyledons</taxon>
        <taxon>Gunneridae</taxon>
        <taxon>Pentapetalae</taxon>
        <taxon>asterids</taxon>
        <taxon>lamiids</taxon>
        <taxon>Solanales</taxon>
        <taxon>Solanaceae</taxon>
        <taxon>Solanoideae</taxon>
        <taxon>Solaneae</taxon>
        <taxon>Solanum</taxon>
    </lineage>
</organism>
<name>A0A9J5XQX8_SOLCO</name>
<gene>
    <name evidence="1" type="ORF">H5410_040708</name>
</gene>
<evidence type="ECO:0000313" key="1">
    <source>
        <dbReference type="EMBL" id="KAG5590194.1"/>
    </source>
</evidence>